<feature type="signal peptide" evidence="1">
    <location>
        <begin position="1"/>
        <end position="19"/>
    </location>
</feature>
<dbReference type="Proteomes" id="UP000251960">
    <property type="component" value="Chromosome 10"/>
</dbReference>
<name>A0A3L6GAS5_MAIZE</name>
<dbReference type="EMBL" id="NCVQ01000002">
    <property type="protein sequence ID" value="PWZ45634.1"/>
    <property type="molecule type" value="Genomic_DNA"/>
</dbReference>
<evidence type="ECO:0000313" key="2">
    <source>
        <dbReference type="EMBL" id="PWZ45634.1"/>
    </source>
</evidence>
<feature type="chain" id="PRO_5017957760" evidence="1">
    <location>
        <begin position="20"/>
        <end position="85"/>
    </location>
</feature>
<evidence type="ECO:0000313" key="3">
    <source>
        <dbReference type="Proteomes" id="UP000251960"/>
    </source>
</evidence>
<sequence>MAGAWTALSLLLLFPGAFLLQLRRRGAPARASPSGGLHAGRLPSGLLPQAPLLRAPDWRSSPMAPERSLPAQARLGLPHLLRVRP</sequence>
<protein>
    <submittedName>
        <fullName evidence="2">Uncharacterized protein</fullName>
    </submittedName>
</protein>
<gene>
    <name evidence="2" type="ORF">Zm00014a_041413</name>
</gene>
<accession>A0A3L6GAS5</accession>
<dbReference type="AlphaFoldDB" id="A0A3L6GAS5"/>
<keyword evidence="1" id="KW-0732">Signal</keyword>
<organism evidence="2 3">
    <name type="scientific">Zea mays</name>
    <name type="common">Maize</name>
    <dbReference type="NCBI Taxonomy" id="4577"/>
    <lineage>
        <taxon>Eukaryota</taxon>
        <taxon>Viridiplantae</taxon>
        <taxon>Streptophyta</taxon>
        <taxon>Embryophyta</taxon>
        <taxon>Tracheophyta</taxon>
        <taxon>Spermatophyta</taxon>
        <taxon>Magnoliopsida</taxon>
        <taxon>Liliopsida</taxon>
        <taxon>Poales</taxon>
        <taxon>Poaceae</taxon>
        <taxon>PACMAD clade</taxon>
        <taxon>Panicoideae</taxon>
        <taxon>Andropogonodae</taxon>
        <taxon>Andropogoneae</taxon>
        <taxon>Tripsacinae</taxon>
        <taxon>Zea</taxon>
    </lineage>
</organism>
<proteinExistence type="predicted"/>
<evidence type="ECO:0000256" key="1">
    <source>
        <dbReference type="SAM" id="SignalP"/>
    </source>
</evidence>
<comment type="caution">
    <text evidence="2">The sequence shown here is derived from an EMBL/GenBank/DDBJ whole genome shotgun (WGS) entry which is preliminary data.</text>
</comment>
<reference evidence="2 3" key="1">
    <citation type="journal article" date="2018" name="Nat. Genet.">
        <title>Extensive intraspecific gene order and gene structural variations between Mo17 and other maize genomes.</title>
        <authorList>
            <person name="Sun S."/>
            <person name="Zhou Y."/>
            <person name="Chen J."/>
            <person name="Shi J."/>
            <person name="Zhao H."/>
            <person name="Zhao H."/>
            <person name="Song W."/>
            <person name="Zhang M."/>
            <person name="Cui Y."/>
            <person name="Dong X."/>
            <person name="Liu H."/>
            <person name="Ma X."/>
            <person name="Jiao Y."/>
            <person name="Wang B."/>
            <person name="Wei X."/>
            <person name="Stein J.C."/>
            <person name="Glaubitz J.C."/>
            <person name="Lu F."/>
            <person name="Yu G."/>
            <person name="Liang C."/>
            <person name="Fengler K."/>
            <person name="Li B."/>
            <person name="Rafalski A."/>
            <person name="Schnable P.S."/>
            <person name="Ware D.H."/>
            <person name="Buckler E.S."/>
            <person name="Lai J."/>
        </authorList>
    </citation>
    <scope>NUCLEOTIDE SEQUENCE [LARGE SCALE GENOMIC DNA]</scope>
    <source>
        <strain evidence="3">cv. Missouri 17</strain>
        <tissue evidence="2">Seedling</tissue>
    </source>
</reference>